<sequence length="301" mass="34809">MPAPATSVTYGMSQRSDRPDFYIRDQSERPALMQPHRHDYFQIQLNCGTDSVQHIGGAIRPFTYRTIAFIQPHRLHFIPHPNDGRSMVINISAPFLLRNTAMDTLDLDDIPLADVPELAPFRFQEYLDFVMSEEDFAEITVLLEKMRQCDRQREFGDELRLRGYLLQLLGLVCHRYQQPLQEMAARNAEKRGQQAALNRTLRYIRRQLADPQLNLTDAAAAAFISPNYLTHLLRKTIGKTFSELVLERRMRLARMKLTTSSDSIAEIARQCGYTDDAYFSRRFRQAHGVPPGKFRQSPTDF</sequence>
<comment type="caution">
    <text evidence="5">The sequence shown here is derived from an EMBL/GenBank/DDBJ whole genome shotgun (WGS) entry which is preliminary data.</text>
</comment>
<keyword evidence="3" id="KW-0804">Transcription</keyword>
<dbReference type="PANTHER" id="PTHR43280:SF2">
    <property type="entry name" value="HTH-TYPE TRANSCRIPTIONAL REGULATOR EXSA"/>
    <property type="match status" value="1"/>
</dbReference>
<evidence type="ECO:0000313" key="6">
    <source>
        <dbReference type="Proteomes" id="UP000028640"/>
    </source>
</evidence>
<dbReference type="PRINTS" id="PR00032">
    <property type="entry name" value="HTHARAC"/>
</dbReference>
<dbReference type="SUPFAM" id="SSF46689">
    <property type="entry name" value="Homeodomain-like"/>
    <property type="match status" value="1"/>
</dbReference>
<dbReference type="Pfam" id="PF12833">
    <property type="entry name" value="HTH_18"/>
    <property type="match status" value="1"/>
</dbReference>
<keyword evidence="2" id="KW-0238">DNA-binding</keyword>
<feature type="domain" description="HTH araC/xylS-type" evidence="4">
    <location>
        <begin position="198"/>
        <end position="297"/>
    </location>
</feature>
<evidence type="ECO:0000256" key="2">
    <source>
        <dbReference type="ARBA" id="ARBA00023125"/>
    </source>
</evidence>
<dbReference type="STRING" id="910964.GEAM_1360"/>
<dbReference type="EMBL" id="JMPJ01000038">
    <property type="protein sequence ID" value="KFC83290.1"/>
    <property type="molecule type" value="Genomic_DNA"/>
</dbReference>
<dbReference type="InterPro" id="IPR009057">
    <property type="entry name" value="Homeodomain-like_sf"/>
</dbReference>
<evidence type="ECO:0000259" key="4">
    <source>
        <dbReference type="PROSITE" id="PS01124"/>
    </source>
</evidence>
<keyword evidence="6" id="KW-1185">Reference proteome</keyword>
<proteinExistence type="predicted"/>
<keyword evidence="1" id="KW-0805">Transcription regulation</keyword>
<evidence type="ECO:0000256" key="3">
    <source>
        <dbReference type="ARBA" id="ARBA00023163"/>
    </source>
</evidence>
<dbReference type="GO" id="GO:0043565">
    <property type="term" value="F:sequence-specific DNA binding"/>
    <property type="evidence" value="ECO:0007669"/>
    <property type="project" value="InterPro"/>
</dbReference>
<dbReference type="InterPro" id="IPR018060">
    <property type="entry name" value="HTH_AraC"/>
</dbReference>
<name>A0A085GHU5_EWIA3</name>
<dbReference type="GeneID" id="78379703"/>
<protein>
    <submittedName>
        <fullName evidence="5">AraC family transcriptional regulator</fullName>
    </submittedName>
</protein>
<dbReference type="InterPro" id="IPR018062">
    <property type="entry name" value="HTH_AraC-typ_CS"/>
</dbReference>
<dbReference type="Gene3D" id="1.10.10.60">
    <property type="entry name" value="Homeodomain-like"/>
    <property type="match status" value="2"/>
</dbReference>
<dbReference type="Proteomes" id="UP000028640">
    <property type="component" value="Unassembled WGS sequence"/>
</dbReference>
<evidence type="ECO:0000256" key="1">
    <source>
        <dbReference type="ARBA" id="ARBA00023015"/>
    </source>
</evidence>
<dbReference type="PROSITE" id="PS01124">
    <property type="entry name" value="HTH_ARAC_FAMILY_2"/>
    <property type="match status" value="1"/>
</dbReference>
<dbReference type="AlphaFoldDB" id="A0A085GHU5"/>
<accession>A0A085GHU5</accession>
<dbReference type="SMART" id="SM00342">
    <property type="entry name" value="HTH_ARAC"/>
    <property type="match status" value="1"/>
</dbReference>
<reference evidence="5 6" key="1">
    <citation type="submission" date="2014-05" db="EMBL/GenBank/DDBJ databases">
        <title>ATOL: Assembling a taxonomically balanced genome-scale reconstruction of the evolutionary history of the Enterobacteriaceae.</title>
        <authorList>
            <person name="Plunkett G.III."/>
            <person name="Neeno-Eckwall E.C."/>
            <person name="Glasner J.D."/>
            <person name="Perna N.T."/>
        </authorList>
    </citation>
    <scope>NUCLEOTIDE SEQUENCE [LARGE SCALE GENOMIC DNA]</scope>
    <source>
        <strain evidence="5 6">ATCC 33852</strain>
    </source>
</reference>
<dbReference type="RefSeq" id="WP_034789797.1">
    <property type="nucleotide sequence ID" value="NZ_JMPJ01000038.1"/>
</dbReference>
<dbReference type="eggNOG" id="COG2207">
    <property type="taxonomic scope" value="Bacteria"/>
</dbReference>
<organism evidence="5 6">
    <name type="scientific">Ewingella americana (strain ATCC 33852 / DSM 4580 / CCUG 14506 / JCM 5911 / LMG 7869 / NCTC 12157 / CDC 1468-78)</name>
    <dbReference type="NCBI Taxonomy" id="910964"/>
    <lineage>
        <taxon>Bacteria</taxon>
        <taxon>Pseudomonadati</taxon>
        <taxon>Pseudomonadota</taxon>
        <taxon>Gammaproteobacteria</taxon>
        <taxon>Enterobacterales</taxon>
        <taxon>Yersiniaceae</taxon>
        <taxon>Ewingella</taxon>
    </lineage>
</organism>
<gene>
    <name evidence="5" type="ORF">GEAM_1360</name>
</gene>
<dbReference type="GO" id="GO:0003700">
    <property type="term" value="F:DNA-binding transcription factor activity"/>
    <property type="evidence" value="ECO:0007669"/>
    <property type="project" value="InterPro"/>
</dbReference>
<dbReference type="PANTHER" id="PTHR43280">
    <property type="entry name" value="ARAC-FAMILY TRANSCRIPTIONAL REGULATOR"/>
    <property type="match status" value="1"/>
</dbReference>
<dbReference type="PROSITE" id="PS00041">
    <property type="entry name" value="HTH_ARAC_FAMILY_1"/>
    <property type="match status" value="1"/>
</dbReference>
<dbReference type="InterPro" id="IPR020449">
    <property type="entry name" value="Tscrpt_reg_AraC-type_HTH"/>
</dbReference>
<evidence type="ECO:0000313" key="5">
    <source>
        <dbReference type="EMBL" id="KFC83290.1"/>
    </source>
</evidence>